<dbReference type="InterPro" id="IPR053137">
    <property type="entry name" value="NLR-like"/>
</dbReference>
<evidence type="ECO:0008006" key="3">
    <source>
        <dbReference type="Google" id="ProtNLM"/>
    </source>
</evidence>
<organism evidence="1 2">
    <name type="scientific">Mollisia scopiformis</name>
    <name type="common">Conifer needle endophyte fungus</name>
    <name type="synonym">Phialocephala scopiformis</name>
    <dbReference type="NCBI Taxonomy" id="149040"/>
    <lineage>
        <taxon>Eukaryota</taxon>
        <taxon>Fungi</taxon>
        <taxon>Dikarya</taxon>
        <taxon>Ascomycota</taxon>
        <taxon>Pezizomycotina</taxon>
        <taxon>Leotiomycetes</taxon>
        <taxon>Helotiales</taxon>
        <taxon>Mollisiaceae</taxon>
        <taxon>Mollisia</taxon>
    </lineage>
</organism>
<evidence type="ECO:0000313" key="1">
    <source>
        <dbReference type="EMBL" id="KUJ14005.1"/>
    </source>
</evidence>
<dbReference type="EMBL" id="KQ947421">
    <property type="protein sequence ID" value="KUJ14005.1"/>
    <property type="molecule type" value="Genomic_DNA"/>
</dbReference>
<accession>A0A194X1D5</accession>
<dbReference type="AlphaFoldDB" id="A0A194X1D5"/>
<reference evidence="1 2" key="1">
    <citation type="submission" date="2015-10" db="EMBL/GenBank/DDBJ databases">
        <title>Full genome of DAOMC 229536 Phialocephala scopiformis, a fungal endophyte of spruce producing the potent anti-insectan compound rugulosin.</title>
        <authorList>
            <consortium name="DOE Joint Genome Institute"/>
            <person name="Walker A.K."/>
            <person name="Frasz S.L."/>
            <person name="Seifert K.A."/>
            <person name="Miller J.D."/>
            <person name="Mondo S.J."/>
            <person name="Labutti K."/>
            <person name="Lipzen A."/>
            <person name="Dockter R."/>
            <person name="Kennedy M."/>
            <person name="Grigoriev I.V."/>
            <person name="Spatafora J.W."/>
        </authorList>
    </citation>
    <scope>NUCLEOTIDE SEQUENCE [LARGE SCALE GENOMIC DNA]</scope>
    <source>
        <strain evidence="1 2">CBS 120377</strain>
    </source>
</reference>
<gene>
    <name evidence="1" type="ORF">LY89DRAFT_699038</name>
</gene>
<dbReference type="InterPro" id="IPR027417">
    <property type="entry name" value="P-loop_NTPase"/>
</dbReference>
<evidence type="ECO:0000313" key="2">
    <source>
        <dbReference type="Proteomes" id="UP000070700"/>
    </source>
</evidence>
<sequence length="552" mass="62713">MTSPPAERPETPPNPSIVIPFSRDTDFKCAVLGSRTALVGLGGVGKSQLAIEYAYRTRDRSPETWVFWVHASNTARFEQSFRDIANCVKISGRQNPQADIFQLVHDWLRDDRKGKWALILDNVDDAGFLRDLITIDPMSSEDALKLFETKLGGDDDGSDNAGAVAEFLVALEFMPLAIVQAAAYILRRKPRYSVREYLQSFRESDRKRTSLLDYNGKQLRRDREAKNSIIVTWQISFDYIRKIRPSAADLLSLMSFFDRQGIPNTLLQNRSEQIKSRQDQRESVASSCIDYNTGYSDDEEGSTSQSSMSDGFEEDVLVLRNYSFISVNANGTTFEMHGLVQLATRKWLEAHGQRERWKHQFIKNLYAELPTGEYENWEKCQALFPHAQSAAAQRPKEQDSLLDWASILYNAAWYALRMGRGVETENMAVHVMKVRKKMLGDEHSDTLNGMAVVGLAYSLNGRWDDAEELEVQLEVQVMETRKKKLGADHPDTLTSMNNLAFTWKGTGKETEAVRLMEECVQLRKRVLGLNHPHTLSSCTALDAWKAEQKDVT</sequence>
<dbReference type="InParanoid" id="A0A194X1D5"/>
<protein>
    <recommendedName>
        <fullName evidence="3">Kinesin light chain</fullName>
    </recommendedName>
</protein>
<dbReference type="InterPro" id="IPR011990">
    <property type="entry name" value="TPR-like_helical_dom_sf"/>
</dbReference>
<dbReference type="OrthoDB" id="1658288at2759"/>
<dbReference type="Gene3D" id="3.40.50.300">
    <property type="entry name" value="P-loop containing nucleotide triphosphate hydrolases"/>
    <property type="match status" value="1"/>
</dbReference>
<dbReference type="KEGG" id="psco:LY89DRAFT_699038"/>
<keyword evidence="2" id="KW-1185">Reference proteome</keyword>
<dbReference type="Proteomes" id="UP000070700">
    <property type="component" value="Unassembled WGS sequence"/>
</dbReference>
<dbReference type="Gene3D" id="1.25.40.10">
    <property type="entry name" value="Tetratricopeptide repeat domain"/>
    <property type="match status" value="1"/>
</dbReference>
<dbReference type="Pfam" id="PF13374">
    <property type="entry name" value="TPR_10"/>
    <property type="match status" value="3"/>
</dbReference>
<dbReference type="STRING" id="149040.A0A194X1D5"/>
<dbReference type="GeneID" id="28826752"/>
<dbReference type="SUPFAM" id="SSF48452">
    <property type="entry name" value="TPR-like"/>
    <property type="match status" value="1"/>
</dbReference>
<dbReference type="PANTHER" id="PTHR46082:SF6">
    <property type="entry name" value="AAA+ ATPASE DOMAIN-CONTAINING PROTEIN-RELATED"/>
    <property type="match status" value="1"/>
</dbReference>
<name>A0A194X1D5_MOLSC</name>
<proteinExistence type="predicted"/>
<dbReference type="PANTHER" id="PTHR46082">
    <property type="entry name" value="ATP/GTP-BINDING PROTEIN-RELATED"/>
    <property type="match status" value="1"/>
</dbReference>
<dbReference type="SUPFAM" id="SSF52540">
    <property type="entry name" value="P-loop containing nucleoside triphosphate hydrolases"/>
    <property type="match status" value="1"/>
</dbReference>
<dbReference type="RefSeq" id="XP_018068360.1">
    <property type="nucleotide sequence ID" value="XM_018217026.1"/>
</dbReference>